<feature type="domain" description="Glycosyl transferase family 1" evidence="3">
    <location>
        <begin position="173"/>
        <end position="318"/>
    </location>
</feature>
<evidence type="ECO:0000259" key="3">
    <source>
        <dbReference type="Pfam" id="PF00534"/>
    </source>
</evidence>
<evidence type="ECO:0000313" key="4">
    <source>
        <dbReference type="EMBL" id="AIG62762.1"/>
    </source>
</evidence>
<dbReference type="GO" id="GO:0016757">
    <property type="term" value="F:glycosyltransferase activity"/>
    <property type="evidence" value="ECO:0007669"/>
    <property type="project" value="UniProtKB-KW"/>
</dbReference>
<sequence>MKIAFVGYNPGKIGGIEAFSRNMKNDIFPESEFVYEYDEAGTFKVDNCVPLLKRNLFNRVLNRLTNGNYTKSKIKKKLKEKKYDIIILNSPKYLDVSPDLCRTILVQHTTLDNWWKSKYNFGSNRNLAKLVKKVGKVVALSEMEGQVIKNFFRVEANKIRVINFSAGIPFLYGKKEPGKNLIMLARFQNEIKRIDLVIEAMDDLPDYTLNVYGDGKDRDYLIELSKHKKNVKIHSSITDKTSVLDKNNIYVLSSEYEGYPVSVIEAISRKLPVVARNTFYSASELVKDNGILLDKTWSKDEFCNAVRSCYENYEQYSNNSESYFYKYDITTIKNNWVSLVQELNYAQ</sequence>
<dbReference type="SUPFAM" id="SSF53756">
    <property type="entry name" value="UDP-Glycosyltransferase/glycogen phosphorylase"/>
    <property type="match status" value="1"/>
</dbReference>
<evidence type="ECO:0000256" key="2">
    <source>
        <dbReference type="ARBA" id="ARBA00022679"/>
    </source>
</evidence>
<keyword evidence="1" id="KW-0328">Glycosyltransferase</keyword>
<dbReference type="RefSeq" id="WP_053276579.1">
    <property type="nucleotide sequence ID" value="NZ_CP027371.1"/>
</dbReference>
<dbReference type="PANTHER" id="PTHR12526">
    <property type="entry name" value="GLYCOSYLTRANSFERASE"/>
    <property type="match status" value="1"/>
</dbReference>
<dbReference type="Pfam" id="PF00534">
    <property type="entry name" value="Glycos_transf_1"/>
    <property type="match status" value="1"/>
</dbReference>
<gene>
    <name evidence="4" type="primary">tagE</name>
</gene>
<evidence type="ECO:0000313" key="5">
    <source>
        <dbReference type="EMBL" id="BAQ01992.1"/>
    </source>
</evidence>
<dbReference type="PANTHER" id="PTHR12526:SF629">
    <property type="entry name" value="TEICHURONIC ACID BIOSYNTHESIS GLYCOSYLTRANSFERASE TUAH-RELATED"/>
    <property type="match status" value="1"/>
</dbReference>
<proteinExistence type="predicted"/>
<dbReference type="GO" id="GO:1901135">
    <property type="term" value="P:carbohydrate derivative metabolic process"/>
    <property type="evidence" value="ECO:0007669"/>
    <property type="project" value="UniProtKB-ARBA"/>
</dbReference>
<dbReference type="EMBL" id="KJ778801">
    <property type="protein sequence ID" value="AIG62762.1"/>
    <property type="molecule type" value="Genomic_DNA"/>
</dbReference>
<accession>A0A0A8J7L7</accession>
<reference evidence="4" key="2">
    <citation type="journal article" date="2016" name="PLoS ONE">
        <title>Comparison of O-Antigen Gene Clusters of All O-Serogroups of Escherichia coli and Proposal for Adopting a New Nomenclature for O-Typing.</title>
        <authorList>
            <person name="DebRoy C."/>
            <person name="Fratamico P.M."/>
            <person name="Yan X."/>
            <person name="Baranzoni G."/>
            <person name="Liu Y."/>
            <person name="Needleman D.S."/>
            <person name="Tebbs R."/>
            <person name="O'Connell C.D."/>
            <person name="Allred A."/>
            <person name="Swimley M."/>
            <person name="Mwangi M."/>
            <person name="Kapur V."/>
            <person name="Raygoza Garay J.A."/>
            <person name="Roberts E.L."/>
            <person name="Katani R."/>
        </authorList>
    </citation>
    <scope>NUCLEOTIDE SEQUENCE</scope>
    <source>
        <strain evidence="4">92-1250</strain>
    </source>
</reference>
<protein>
    <submittedName>
        <fullName evidence="5">Putative glycosyltransferase</fullName>
    </submittedName>
    <submittedName>
        <fullName evidence="4">Putative poly(Glycerol-phosphate) alpha-glucosyltransferase</fullName>
    </submittedName>
</protein>
<dbReference type="EMBL" id="AB812078">
    <property type="protein sequence ID" value="BAQ01992.1"/>
    <property type="molecule type" value="Genomic_DNA"/>
</dbReference>
<dbReference type="AlphaFoldDB" id="A0A0A8J7L7"/>
<dbReference type="Gene3D" id="3.40.50.2000">
    <property type="entry name" value="Glycogen Phosphorylase B"/>
    <property type="match status" value="2"/>
</dbReference>
<reference evidence="5" key="1">
    <citation type="journal article" date="2014" name="DNA Res.">
        <title>A complete view of the genetic diversity of the Escherichia coli O-antigen biosynthesis gene cluster.</title>
        <authorList>
            <person name="Iguchi A."/>
            <person name="Iyoda S."/>
            <person name="Kikuchi T."/>
            <person name="Ogura Y."/>
            <person name="Katsura K."/>
            <person name="Ohnishi M."/>
            <person name="Hayashi T."/>
            <person name="Thomson N.R."/>
        </authorList>
    </citation>
    <scope>NUCLEOTIDE SEQUENCE</scope>
    <source>
        <strain evidence="5">92-1250</strain>
    </source>
</reference>
<evidence type="ECO:0000256" key="1">
    <source>
        <dbReference type="ARBA" id="ARBA00022676"/>
    </source>
</evidence>
<dbReference type="InterPro" id="IPR001296">
    <property type="entry name" value="Glyco_trans_1"/>
</dbReference>
<organism evidence="5">
    <name type="scientific">Escherichia coli</name>
    <dbReference type="NCBI Taxonomy" id="562"/>
    <lineage>
        <taxon>Bacteria</taxon>
        <taxon>Pseudomonadati</taxon>
        <taxon>Pseudomonadota</taxon>
        <taxon>Gammaproteobacteria</taxon>
        <taxon>Enterobacterales</taxon>
        <taxon>Enterobacteriaceae</taxon>
        <taxon>Escherichia</taxon>
    </lineage>
</organism>
<name>A0A0A8J7L7_ECOLX</name>
<keyword evidence="2 5" id="KW-0808">Transferase</keyword>
<dbReference type="CDD" id="cd03801">
    <property type="entry name" value="GT4_PimA-like"/>
    <property type="match status" value="1"/>
</dbReference>